<dbReference type="GO" id="GO:0003676">
    <property type="term" value="F:nucleic acid binding"/>
    <property type="evidence" value="ECO:0007669"/>
    <property type="project" value="InterPro"/>
</dbReference>
<organism evidence="1">
    <name type="scientific">Eremomyces bilateralis CBS 781.70</name>
    <dbReference type="NCBI Taxonomy" id="1392243"/>
    <lineage>
        <taxon>Eukaryota</taxon>
        <taxon>Fungi</taxon>
        <taxon>Dikarya</taxon>
        <taxon>Ascomycota</taxon>
        <taxon>Pezizomycotina</taxon>
        <taxon>Dothideomycetes</taxon>
        <taxon>Dothideomycetes incertae sedis</taxon>
        <taxon>Eremomycetales</taxon>
        <taxon>Eremomycetaceae</taxon>
        <taxon>Eremomyces</taxon>
    </lineage>
</organism>
<evidence type="ECO:0000313" key="3">
    <source>
        <dbReference type="RefSeq" id="XP_033530299.1"/>
    </source>
</evidence>
<reference evidence="3" key="3">
    <citation type="submission" date="2025-04" db="UniProtKB">
        <authorList>
            <consortium name="RefSeq"/>
        </authorList>
    </citation>
    <scope>IDENTIFICATION</scope>
    <source>
        <strain evidence="3">CBS 781.70</strain>
    </source>
</reference>
<keyword evidence="2" id="KW-1185">Reference proteome</keyword>
<dbReference type="RefSeq" id="XP_033530299.1">
    <property type="nucleotide sequence ID" value="XM_033674415.1"/>
</dbReference>
<dbReference type="GeneID" id="54414985"/>
<dbReference type="InterPro" id="IPR036397">
    <property type="entry name" value="RNaseH_sf"/>
</dbReference>
<dbReference type="Gene3D" id="3.30.420.10">
    <property type="entry name" value="Ribonuclease H-like superfamily/Ribonuclease H"/>
    <property type="match status" value="1"/>
</dbReference>
<dbReference type="Proteomes" id="UP000504638">
    <property type="component" value="Unplaced"/>
</dbReference>
<accession>A0A6G1FSH8</accession>
<reference evidence="1 3" key="1">
    <citation type="submission" date="2020-01" db="EMBL/GenBank/DDBJ databases">
        <authorList>
            <consortium name="DOE Joint Genome Institute"/>
            <person name="Haridas S."/>
            <person name="Albert R."/>
            <person name="Binder M."/>
            <person name="Bloem J."/>
            <person name="Labutti K."/>
            <person name="Salamov A."/>
            <person name="Andreopoulos B."/>
            <person name="Baker S.E."/>
            <person name="Barry K."/>
            <person name="Bills G."/>
            <person name="Bluhm B.H."/>
            <person name="Cannon C."/>
            <person name="Castanera R."/>
            <person name="Culley D.E."/>
            <person name="Daum C."/>
            <person name="Ezra D."/>
            <person name="Gonzalez J.B."/>
            <person name="Henrissat B."/>
            <person name="Kuo A."/>
            <person name="Liang C."/>
            <person name="Lipzen A."/>
            <person name="Lutzoni F."/>
            <person name="Magnuson J."/>
            <person name="Mondo S."/>
            <person name="Nolan M."/>
            <person name="Ohm R."/>
            <person name="Pangilinan J."/>
            <person name="Park H.-J."/>
            <person name="Ramirez L."/>
            <person name="Alfaro M."/>
            <person name="Sun H."/>
            <person name="Tritt A."/>
            <person name="Yoshinaga Y."/>
            <person name="Zwiers L.-H."/>
            <person name="Turgeon B.G."/>
            <person name="Goodwin S.B."/>
            <person name="Spatafora J.W."/>
            <person name="Crous P.W."/>
            <person name="Grigoriev I.V."/>
        </authorList>
    </citation>
    <scope>NUCLEOTIDE SEQUENCE</scope>
    <source>
        <strain evidence="1 3">CBS 781.70</strain>
    </source>
</reference>
<dbReference type="AlphaFoldDB" id="A0A6G1FSH8"/>
<protein>
    <submittedName>
        <fullName evidence="1 3">Uncharacterized protein</fullName>
    </submittedName>
</protein>
<dbReference type="EMBL" id="ML975180">
    <property type="protein sequence ID" value="KAF1808668.1"/>
    <property type="molecule type" value="Genomic_DNA"/>
</dbReference>
<name>A0A6G1FSH8_9PEZI</name>
<reference evidence="3" key="2">
    <citation type="submission" date="2020-04" db="EMBL/GenBank/DDBJ databases">
        <authorList>
            <consortium name="NCBI Genome Project"/>
        </authorList>
    </citation>
    <scope>NUCLEOTIDE SEQUENCE</scope>
    <source>
        <strain evidence="3">CBS 781.70</strain>
    </source>
</reference>
<gene>
    <name evidence="1 3" type="ORF">P152DRAFT_210668</name>
</gene>
<evidence type="ECO:0000313" key="2">
    <source>
        <dbReference type="Proteomes" id="UP000504638"/>
    </source>
</evidence>
<dbReference type="OrthoDB" id="4621856at2759"/>
<sequence length="137" mass="16218">MENSKWVIRGKEERYCPDCIQHRKKRPKNVLHAWGAVGMGYKSHLVFYEYHKKERPGGRESGLNMTRYRDEILKPYIVPLFQRFRKEGRPFLLEVENDGCHGTRSKTNRVKKFMSEWGIPWYADLQICPQLRTSGGS</sequence>
<evidence type="ECO:0000313" key="1">
    <source>
        <dbReference type="EMBL" id="KAF1808668.1"/>
    </source>
</evidence>
<proteinExistence type="predicted"/>